<dbReference type="PRINTS" id="PR00482">
    <property type="entry name" value="OMPTIN"/>
</dbReference>
<dbReference type="AlphaFoldDB" id="A0A733V9P5"/>
<sequence>MPALPPHRNNISGEWPMPEKYTPCTGNSNTEKTIVSGQAGDNKKWYGSLKRKVNMRKYLSGIILFSSGILLSGVAQAGSLTENNDGFLDASEKAALSEWFTPEKVSAGLSLGALSGSAKERVYWDGRRVSQLDWKFKNAPILKGNIDWDISPWMRLGASGWVTTGSHGASDMVDRDWRFPDQDRYTDISQSASKLRSASSWDVNATVWGVNNDNWRLGLMAGWQQTDYRWDGHGGNYSYNNGTDVGKFDDDQKVINYKQQFKMPYIGLTGGTRFRNVEMNTTFKYSHWVRASDTDEHYLRELTIRDSNHDSDFYSVSADIGYYITPQAKVFIEGEWVRITNGTGNKTQTYHDTGDVIHYQNASGIESSSYNVTAGLKYYF</sequence>
<feature type="region of interest" description="Disordered" evidence="1">
    <location>
        <begin position="1"/>
        <end position="35"/>
    </location>
</feature>
<accession>A0A733V9P5</accession>
<dbReference type="EMBL" id="DAASLT010000007">
    <property type="protein sequence ID" value="HAE6051230.1"/>
    <property type="molecule type" value="Genomic_DNA"/>
</dbReference>
<dbReference type="InterPro" id="IPR000036">
    <property type="entry name" value="Peptidase_A26_omptin"/>
</dbReference>
<name>A0A733V9P5_SALET</name>
<reference evidence="3" key="2">
    <citation type="submission" date="2018-07" db="EMBL/GenBank/DDBJ databases">
        <authorList>
            <consortium name="NCBI Pathogen Detection Project"/>
        </authorList>
    </citation>
    <scope>NUCLEOTIDE SEQUENCE</scope>
    <source>
        <strain evidence="3">12-2229</strain>
    </source>
</reference>
<organism evidence="3">
    <name type="scientific">Salmonella enterica subsp. enterica serovar Javiana</name>
    <dbReference type="NCBI Taxonomy" id="363569"/>
    <lineage>
        <taxon>Bacteria</taxon>
        <taxon>Pseudomonadati</taxon>
        <taxon>Pseudomonadota</taxon>
        <taxon>Gammaproteobacteria</taxon>
        <taxon>Enterobacterales</taxon>
        <taxon>Enterobacteriaceae</taxon>
        <taxon>Salmonella</taxon>
    </lineage>
</organism>
<dbReference type="Gene3D" id="2.40.128.90">
    <property type="entry name" value="OMPT-like"/>
    <property type="match status" value="1"/>
</dbReference>
<evidence type="ECO:0000256" key="1">
    <source>
        <dbReference type="SAM" id="MobiDB-lite"/>
    </source>
</evidence>
<dbReference type="GO" id="GO:0006508">
    <property type="term" value="P:proteolysis"/>
    <property type="evidence" value="ECO:0007669"/>
    <property type="project" value="UniProtKB-KW"/>
</dbReference>
<dbReference type="GO" id="GO:0009279">
    <property type="term" value="C:cell outer membrane"/>
    <property type="evidence" value="ECO:0007669"/>
    <property type="project" value="InterPro"/>
</dbReference>
<dbReference type="SUPFAM" id="SSF69917">
    <property type="entry name" value="OMPT-like"/>
    <property type="match status" value="1"/>
</dbReference>
<dbReference type="InterPro" id="IPR053724">
    <property type="entry name" value="OMP_A26_sf"/>
</dbReference>
<protein>
    <submittedName>
        <fullName evidence="3">Omptin family outer membrane protease</fullName>
    </submittedName>
</protein>
<dbReference type="GO" id="GO:0004190">
    <property type="term" value="F:aspartic-type endopeptidase activity"/>
    <property type="evidence" value="ECO:0007669"/>
    <property type="project" value="InterPro"/>
</dbReference>
<gene>
    <name evidence="3" type="ORF">G4I76_003024</name>
</gene>
<dbReference type="InterPro" id="IPR020080">
    <property type="entry name" value="OM_adhesin/peptidase_omptin"/>
</dbReference>
<keyword evidence="3" id="KW-0378">Hydrolase</keyword>
<evidence type="ECO:0000313" key="3">
    <source>
        <dbReference type="EMBL" id="HAE6051230.1"/>
    </source>
</evidence>
<comment type="caution">
    <text evidence="3">The sequence shown here is derived from an EMBL/GenBank/DDBJ whole genome shotgun (WGS) entry which is preliminary data.</text>
</comment>
<keyword evidence="2" id="KW-0812">Transmembrane</keyword>
<dbReference type="Pfam" id="PF01278">
    <property type="entry name" value="Omptin"/>
    <property type="match status" value="1"/>
</dbReference>
<feature type="transmembrane region" description="Helical" evidence="2">
    <location>
        <begin position="58"/>
        <end position="78"/>
    </location>
</feature>
<keyword evidence="2" id="KW-0472">Membrane</keyword>
<proteinExistence type="predicted"/>
<keyword evidence="3" id="KW-0645">Protease</keyword>
<reference evidence="3" key="1">
    <citation type="journal article" date="2018" name="Genome Biol.">
        <title>SKESA: strategic k-mer extension for scrupulous assemblies.</title>
        <authorList>
            <person name="Souvorov A."/>
            <person name="Agarwala R."/>
            <person name="Lipman D.J."/>
        </authorList>
    </citation>
    <scope>NUCLEOTIDE SEQUENCE</scope>
    <source>
        <strain evidence="3">12-2229</strain>
    </source>
</reference>
<keyword evidence="2" id="KW-1133">Transmembrane helix</keyword>
<feature type="compositionally biased region" description="Polar residues" evidence="1">
    <location>
        <begin position="24"/>
        <end position="35"/>
    </location>
</feature>
<evidence type="ECO:0000256" key="2">
    <source>
        <dbReference type="SAM" id="Phobius"/>
    </source>
</evidence>